<organism evidence="6 7">
    <name type="scientific">Cylicocyclus nassatus</name>
    <name type="common">Nematode worm</name>
    <dbReference type="NCBI Taxonomy" id="53992"/>
    <lineage>
        <taxon>Eukaryota</taxon>
        <taxon>Metazoa</taxon>
        <taxon>Ecdysozoa</taxon>
        <taxon>Nematoda</taxon>
        <taxon>Chromadorea</taxon>
        <taxon>Rhabditida</taxon>
        <taxon>Rhabditina</taxon>
        <taxon>Rhabditomorpha</taxon>
        <taxon>Strongyloidea</taxon>
        <taxon>Strongylidae</taxon>
        <taxon>Cylicocyclus</taxon>
    </lineage>
</organism>
<keyword evidence="2 3" id="KW-0378">Hydrolase</keyword>
<dbReference type="EC" id="3.4.24.-" evidence="3"/>
<evidence type="ECO:0000259" key="5">
    <source>
        <dbReference type="PROSITE" id="PS51864"/>
    </source>
</evidence>
<protein>
    <recommendedName>
        <fullName evidence="3">Metalloendopeptidase</fullName>
        <ecNumber evidence="3">3.4.24.-</ecNumber>
    </recommendedName>
</protein>
<feature type="binding site" evidence="2">
    <location>
        <position position="81"/>
    </location>
    <ligand>
        <name>Zn(2+)</name>
        <dbReference type="ChEBI" id="CHEBI:29105"/>
        <note>catalytic</note>
    </ligand>
</feature>
<dbReference type="EMBL" id="CATQJL010000316">
    <property type="protein sequence ID" value="CAJ0605112.1"/>
    <property type="molecule type" value="Genomic_DNA"/>
</dbReference>
<feature type="active site" evidence="2">
    <location>
        <position position="78"/>
    </location>
</feature>
<dbReference type="PRINTS" id="PR00480">
    <property type="entry name" value="ASTACIN"/>
</dbReference>
<comment type="caution">
    <text evidence="6">The sequence shown here is derived from an EMBL/GenBank/DDBJ whole genome shotgun (WGS) entry which is preliminary data.</text>
</comment>
<evidence type="ECO:0000313" key="7">
    <source>
        <dbReference type="Proteomes" id="UP001176961"/>
    </source>
</evidence>
<dbReference type="GO" id="GO:0004222">
    <property type="term" value="F:metalloendopeptidase activity"/>
    <property type="evidence" value="ECO:0007669"/>
    <property type="project" value="UniProtKB-UniRule"/>
</dbReference>
<proteinExistence type="predicted"/>
<feature type="binding site" evidence="2">
    <location>
        <position position="87"/>
    </location>
    <ligand>
        <name>Zn(2+)</name>
        <dbReference type="ChEBI" id="CHEBI:29105"/>
        <note>catalytic</note>
    </ligand>
</feature>
<dbReference type="InterPro" id="IPR006026">
    <property type="entry name" value="Peptidase_Metallo"/>
</dbReference>
<evidence type="ECO:0000256" key="4">
    <source>
        <dbReference type="SAM" id="MobiDB-lite"/>
    </source>
</evidence>
<evidence type="ECO:0000256" key="1">
    <source>
        <dbReference type="ARBA" id="ARBA00023157"/>
    </source>
</evidence>
<keyword evidence="7" id="KW-1185">Reference proteome</keyword>
<dbReference type="GO" id="GO:0006508">
    <property type="term" value="P:proteolysis"/>
    <property type="evidence" value="ECO:0007669"/>
    <property type="project" value="UniProtKB-KW"/>
</dbReference>
<keyword evidence="2 3" id="KW-0645">Protease</keyword>
<feature type="compositionally biased region" description="Basic and acidic residues" evidence="4">
    <location>
        <begin position="106"/>
        <end position="120"/>
    </location>
</feature>
<dbReference type="SUPFAM" id="SSF55486">
    <property type="entry name" value="Metalloproteases ('zincins'), catalytic domain"/>
    <property type="match status" value="1"/>
</dbReference>
<comment type="cofactor">
    <cofactor evidence="2 3">
        <name>Zn(2+)</name>
        <dbReference type="ChEBI" id="CHEBI:29105"/>
    </cofactor>
    <text evidence="2 3">Binds 1 zinc ion per subunit.</text>
</comment>
<name>A0AA36H7G7_CYLNA</name>
<dbReference type="AlphaFoldDB" id="A0AA36H7G7"/>
<dbReference type="PANTHER" id="PTHR10127:SF795">
    <property type="entry name" value="METALLOENDOPEPTIDASE-RELATED"/>
    <property type="match status" value="1"/>
</dbReference>
<feature type="compositionally biased region" description="Basic and acidic residues" evidence="4">
    <location>
        <begin position="88"/>
        <end position="97"/>
    </location>
</feature>
<dbReference type="InterPro" id="IPR024079">
    <property type="entry name" value="MetalloPept_cat_dom_sf"/>
</dbReference>
<comment type="caution">
    <text evidence="2">Lacks conserved residue(s) required for the propagation of feature annotation.</text>
</comment>
<keyword evidence="2 3" id="KW-0479">Metal-binding</keyword>
<feature type="region of interest" description="Disordered" evidence="4">
    <location>
        <begin position="88"/>
        <end position="120"/>
    </location>
</feature>
<dbReference type="PANTHER" id="PTHR10127">
    <property type="entry name" value="DISCOIDIN, CUB, EGF, LAMININ , AND ZINC METALLOPROTEASE DOMAIN CONTAINING"/>
    <property type="match status" value="1"/>
</dbReference>
<keyword evidence="2 3" id="KW-0482">Metalloprotease</keyword>
<accession>A0AA36H7G7</accession>
<dbReference type="SMART" id="SM00235">
    <property type="entry name" value="ZnMc"/>
    <property type="match status" value="1"/>
</dbReference>
<feature type="domain" description="Peptidase M12A" evidence="5">
    <location>
        <begin position="1"/>
        <end position="120"/>
    </location>
</feature>
<dbReference type="GO" id="GO:0008270">
    <property type="term" value="F:zinc ion binding"/>
    <property type="evidence" value="ECO:0007669"/>
    <property type="project" value="UniProtKB-UniRule"/>
</dbReference>
<keyword evidence="1" id="KW-1015">Disulfide bond</keyword>
<dbReference type="InterPro" id="IPR001506">
    <property type="entry name" value="Peptidase_M12A"/>
</dbReference>
<feature type="binding site" evidence="2">
    <location>
        <position position="77"/>
    </location>
    <ligand>
        <name>Zn(2+)</name>
        <dbReference type="ChEBI" id="CHEBI:29105"/>
        <note>catalytic</note>
    </ligand>
</feature>
<gene>
    <name evidence="6" type="ORF">CYNAS_LOCUS17095</name>
</gene>
<evidence type="ECO:0000256" key="2">
    <source>
        <dbReference type="PROSITE-ProRule" id="PRU01211"/>
    </source>
</evidence>
<keyword evidence="2 3" id="KW-0862">Zinc</keyword>
<dbReference type="PROSITE" id="PS51864">
    <property type="entry name" value="ASTACIN"/>
    <property type="match status" value="1"/>
</dbReference>
<dbReference type="Gene3D" id="3.40.390.10">
    <property type="entry name" value="Collagenase (Catalytic Domain)"/>
    <property type="match status" value="1"/>
</dbReference>
<dbReference type="Proteomes" id="UP001176961">
    <property type="component" value="Unassembled WGS sequence"/>
</dbReference>
<evidence type="ECO:0000313" key="6">
    <source>
        <dbReference type="EMBL" id="CAJ0605112.1"/>
    </source>
</evidence>
<dbReference type="Pfam" id="PF01400">
    <property type="entry name" value="Astacin"/>
    <property type="match status" value="1"/>
</dbReference>
<sequence length="120" mass="14327">MNQGIVRYAMNAFQKDTCIKFRKRTERDMYYLLISAIPEKWCYSFIGRDTSPPTNEGKFITELNMDPDCFDGPTMIHELMHSIGFYHEHQREDRDPRVTAGTPDPDPEREYNDRRRLFEN</sequence>
<evidence type="ECO:0000256" key="3">
    <source>
        <dbReference type="RuleBase" id="RU361183"/>
    </source>
</evidence>
<reference evidence="6" key="1">
    <citation type="submission" date="2023-07" db="EMBL/GenBank/DDBJ databases">
        <authorList>
            <consortium name="CYATHOMIX"/>
        </authorList>
    </citation>
    <scope>NUCLEOTIDE SEQUENCE</scope>
    <source>
        <strain evidence="6">N/A</strain>
    </source>
</reference>